<evidence type="ECO:0000256" key="6">
    <source>
        <dbReference type="ARBA" id="ARBA00022793"/>
    </source>
</evidence>
<evidence type="ECO:0000256" key="14">
    <source>
        <dbReference type="ARBA" id="ARBA00048112"/>
    </source>
</evidence>
<comment type="subunit">
    <text evidence="3 18">Heterotetramer of two alpha and two beta chains arranged as a dimer of alpha/beta heterodimers.</text>
</comment>
<keyword evidence="11 18" id="KW-0456">Lyase</keyword>
<dbReference type="InterPro" id="IPR029063">
    <property type="entry name" value="SAM-dependent_MTases_sf"/>
</dbReference>
<dbReference type="HAMAP" id="MF_00198">
    <property type="entry name" value="Spermidine_synth"/>
    <property type="match status" value="1"/>
</dbReference>
<dbReference type="UniPathway" id="UPA00331">
    <property type="reaction ID" value="UER00451"/>
</dbReference>
<keyword evidence="4 17" id="KW-0808">Transferase</keyword>
<dbReference type="InterPro" id="IPR003826">
    <property type="entry name" value="AdoMetDC_fam_prok"/>
</dbReference>
<evidence type="ECO:0000256" key="5">
    <source>
        <dbReference type="ARBA" id="ARBA00022691"/>
    </source>
</evidence>
<feature type="chain" id="PRO_5036521122" description="S-adenosylmethionine decarboxylase beta chain" evidence="18">
    <location>
        <begin position="1"/>
        <end position="62"/>
    </location>
</feature>
<evidence type="ECO:0000256" key="7">
    <source>
        <dbReference type="ARBA" id="ARBA00022813"/>
    </source>
</evidence>
<dbReference type="eggNOG" id="COG1586">
    <property type="taxonomic scope" value="Bacteria"/>
</dbReference>
<comment type="function">
    <text evidence="15 18">Catalyzes the decarboxylation of S-adenosylmethionine to S-adenosylmethioninamine (dcAdoMet), the propylamine donor required for the synthesis of the polyamines spermine and spermidine from the diamine putrescine.</text>
</comment>
<reference evidence="24 25" key="1">
    <citation type="submission" date="2011-09" db="EMBL/GenBank/DDBJ databases">
        <title>The permanent draft genome of Caldithrix abyssi DSM 13497.</title>
        <authorList>
            <consortium name="US DOE Joint Genome Institute (JGI-PGF)"/>
            <person name="Lucas S."/>
            <person name="Han J."/>
            <person name="Lapidus A."/>
            <person name="Bruce D."/>
            <person name="Goodwin L."/>
            <person name="Pitluck S."/>
            <person name="Peters L."/>
            <person name="Kyrpides N."/>
            <person name="Mavromatis K."/>
            <person name="Ivanova N."/>
            <person name="Mikhailova N."/>
            <person name="Chertkov O."/>
            <person name="Detter J.C."/>
            <person name="Tapia R."/>
            <person name="Han C."/>
            <person name="Land M."/>
            <person name="Hauser L."/>
            <person name="Markowitz V."/>
            <person name="Cheng J.-F."/>
            <person name="Hugenholtz P."/>
            <person name="Woyke T."/>
            <person name="Wu D."/>
            <person name="Spring S."/>
            <person name="Brambilla E."/>
            <person name="Klenk H.-P."/>
            <person name="Eisen J.A."/>
        </authorList>
    </citation>
    <scope>NUCLEOTIDE SEQUENCE [LARGE SCALE GENOMIC DNA]</scope>
    <source>
        <strain evidence="24 25">DSM 13497</strain>
    </source>
</reference>
<dbReference type="FunCoup" id="H1XQY3">
    <property type="interactions" value="415"/>
</dbReference>
<dbReference type="CDD" id="cd02440">
    <property type="entry name" value="AdoMet_MTases"/>
    <property type="match status" value="1"/>
</dbReference>
<comment type="pathway">
    <text evidence="17">Amine and polyamine biosynthesis; spermidine biosynthesis; spermidine from putrescine: step 1/1.</text>
</comment>
<evidence type="ECO:0000256" key="17">
    <source>
        <dbReference type="HAMAP-Rule" id="MF_00198"/>
    </source>
</evidence>
<dbReference type="NCBIfam" id="NF002010">
    <property type="entry name" value="PRK00811.1"/>
    <property type="match status" value="1"/>
</dbReference>
<evidence type="ECO:0000256" key="3">
    <source>
        <dbReference type="ARBA" id="ARBA00011601"/>
    </source>
</evidence>
<keyword evidence="13 18" id="KW-0670">Pyruvate</keyword>
<evidence type="ECO:0000313" key="25">
    <source>
        <dbReference type="Proteomes" id="UP000004671"/>
    </source>
</evidence>
<keyword evidence="7 18" id="KW-0068">Autocatalytic cleavage</keyword>
<evidence type="ECO:0000313" key="24">
    <source>
        <dbReference type="EMBL" id="EHO40077.1"/>
    </source>
</evidence>
<evidence type="ECO:0000256" key="18">
    <source>
        <dbReference type="HAMAP-Rule" id="MF_00464"/>
    </source>
</evidence>
<dbReference type="Proteomes" id="UP000183868">
    <property type="component" value="Chromosome"/>
</dbReference>
<evidence type="ECO:0000259" key="22">
    <source>
        <dbReference type="PROSITE" id="PS51006"/>
    </source>
</evidence>
<comment type="subunit">
    <text evidence="17">Homodimer or homotetramer.</text>
</comment>
<feature type="modified residue" description="Pyruvic acid (Ser); by autocatalysis" evidence="18">
    <location>
        <position position="63"/>
    </location>
</feature>
<comment type="catalytic activity">
    <reaction evidence="17 21">
        <text>S-adenosyl 3-(methylsulfanyl)propylamine + putrescine = S-methyl-5'-thioadenosine + spermidine + H(+)</text>
        <dbReference type="Rhea" id="RHEA:12721"/>
        <dbReference type="ChEBI" id="CHEBI:15378"/>
        <dbReference type="ChEBI" id="CHEBI:17509"/>
        <dbReference type="ChEBI" id="CHEBI:57443"/>
        <dbReference type="ChEBI" id="CHEBI:57834"/>
        <dbReference type="ChEBI" id="CHEBI:326268"/>
        <dbReference type="EC" id="2.5.1.16"/>
    </reaction>
</comment>
<gene>
    <name evidence="18" type="primary">speH</name>
    <name evidence="17" type="synonym">speE</name>
    <name evidence="23" type="ORF">Cabys_3243</name>
    <name evidence="24" type="ORF">Calab_0432</name>
</gene>
<comment type="pathway">
    <text evidence="1 18">Amine and polyamine biosynthesis; S-adenosylmethioninamine biosynthesis; S-adenosylmethioninamine from S-adenosyl-L-methionine: step 1/1.</text>
</comment>
<evidence type="ECO:0000256" key="8">
    <source>
        <dbReference type="ARBA" id="ARBA00023066"/>
    </source>
</evidence>
<dbReference type="Gene3D" id="3.30.360.110">
    <property type="entry name" value="S-adenosylmethionine decarboxylase domain"/>
    <property type="match status" value="1"/>
</dbReference>
<organism evidence="24 25">
    <name type="scientific">Caldithrix abyssi DSM 13497</name>
    <dbReference type="NCBI Taxonomy" id="880073"/>
    <lineage>
        <taxon>Bacteria</taxon>
        <taxon>Pseudomonadati</taxon>
        <taxon>Calditrichota</taxon>
        <taxon>Calditrichia</taxon>
        <taxon>Calditrichales</taxon>
        <taxon>Calditrichaceae</taxon>
        <taxon>Caldithrix</taxon>
    </lineage>
</organism>
<dbReference type="Pfam" id="PF01564">
    <property type="entry name" value="Spermine_synth"/>
    <property type="match status" value="1"/>
</dbReference>
<dbReference type="EMBL" id="CP018099">
    <property type="protein sequence ID" value="APF19991.1"/>
    <property type="molecule type" value="Genomic_DNA"/>
</dbReference>
<dbReference type="GO" id="GO:0008295">
    <property type="term" value="P:spermidine biosynthetic process"/>
    <property type="evidence" value="ECO:0007669"/>
    <property type="project" value="UniProtKB-UniRule"/>
</dbReference>
<evidence type="ECO:0000313" key="23">
    <source>
        <dbReference type="EMBL" id="APF19991.1"/>
    </source>
</evidence>
<evidence type="ECO:0000256" key="10">
    <source>
        <dbReference type="ARBA" id="ARBA00023145"/>
    </source>
</evidence>
<keyword evidence="12 18" id="KW-0704">Schiff base</keyword>
<keyword evidence="25" id="KW-1185">Reference proteome</keyword>
<accession>H1XQY3</accession>
<dbReference type="PROSITE" id="PS01330">
    <property type="entry name" value="PABS_1"/>
    <property type="match status" value="1"/>
</dbReference>
<dbReference type="STRING" id="880073.Cabys_3243"/>
<sequence>MNALGQHILVEFVGCDPNVLNEVTTIEQGMLAAADRANATIINSTFHYFSPYGVSGVVVIQESHLAVHTWPEYRYAAVDLFTCGDEVDPWKAFDYLKDVFKAQNYSALETRRGSLNLLTRIDFEPAELREQFKKYMKEGRIERNVWLTDKDENIALSLRHTGEVLYDERTPYQHVKVLNTYAFGKTLTLDNMIMCTEKDEFHYHEMMSHPLMMAHGNVKNVLVIGGGDGGVVREVLRHDGVEKVTMVEIDGKVVEAARLHLPQIAVAFDDPRLDLRIEDGIKFVADAPAGTYDLIVVDSTDPIGPAEGLFSETFYRNCHRILNDNGAMIVQGEAPRFNEQVFLDIHQTLKNIFGPKNAHIMLFHVPTYPTGVWSGQIGVKGSFNPAEFDEVKASEFCRAHQLKYYSPEIHKASFVLPPYVKEMIGR</sequence>
<dbReference type="PROSITE" id="PS51006">
    <property type="entry name" value="PABS_2"/>
    <property type="match status" value="1"/>
</dbReference>
<dbReference type="Gene3D" id="2.30.140.10">
    <property type="entry name" value="Spermidine synthase, tetramerisation domain"/>
    <property type="match status" value="1"/>
</dbReference>
<evidence type="ECO:0000256" key="15">
    <source>
        <dbReference type="ARBA" id="ARBA00056215"/>
    </source>
</evidence>
<feature type="active site" description="Proton acceptor; for processing activity" evidence="18">
    <location>
        <position position="68"/>
    </location>
</feature>
<keyword evidence="10 18" id="KW-0865">Zymogen</keyword>
<evidence type="ECO:0000256" key="13">
    <source>
        <dbReference type="ARBA" id="ARBA00023317"/>
    </source>
</evidence>
<dbReference type="eggNOG" id="COG0421">
    <property type="taxonomic scope" value="Bacteria"/>
</dbReference>
<dbReference type="Pfam" id="PF17284">
    <property type="entry name" value="Spermine_synt_N"/>
    <property type="match status" value="1"/>
</dbReference>
<dbReference type="InterPro" id="IPR030374">
    <property type="entry name" value="PABS"/>
</dbReference>
<keyword evidence="9 18" id="KW-0620">Polyamine biosynthesis</keyword>
<evidence type="ECO:0000256" key="19">
    <source>
        <dbReference type="PROSITE-ProRule" id="PRU00354"/>
    </source>
</evidence>
<dbReference type="EMBL" id="CM001402">
    <property type="protein sequence ID" value="EHO40077.1"/>
    <property type="molecule type" value="Genomic_DNA"/>
</dbReference>
<comment type="catalytic activity">
    <reaction evidence="14 18">
        <text>S-adenosyl-L-methionine + H(+) = S-adenosyl 3-(methylsulfanyl)propylamine + CO2</text>
        <dbReference type="Rhea" id="RHEA:15981"/>
        <dbReference type="ChEBI" id="CHEBI:15378"/>
        <dbReference type="ChEBI" id="CHEBI:16526"/>
        <dbReference type="ChEBI" id="CHEBI:57443"/>
        <dbReference type="ChEBI" id="CHEBI:59789"/>
        <dbReference type="EC" id="4.1.1.50"/>
    </reaction>
</comment>
<feature type="active site" description="Proton donor; for catalytic activity" evidence="18">
    <location>
        <position position="83"/>
    </location>
</feature>
<comment type="function">
    <text evidence="17">Catalyzes the irreversible transfer of a propylamine group from the amino donor S-adenosylmethioninamine (decarboxy-AdoMet) to putrescine (1,4-diaminobutane) to yield spermidine.</text>
</comment>
<dbReference type="InterPro" id="IPR017716">
    <property type="entry name" value="S-AdoMet_deCOase_pro-enz"/>
</dbReference>
<dbReference type="Gene3D" id="3.30.160.750">
    <property type="match status" value="1"/>
</dbReference>
<dbReference type="PANTHER" id="PTHR11558">
    <property type="entry name" value="SPERMIDINE/SPERMINE SYNTHASE"/>
    <property type="match status" value="1"/>
</dbReference>
<feature type="chain" id="PRO_5036521121" description="S-adenosylmethionine decarboxylase alpha chain" evidence="18">
    <location>
        <begin position="63"/>
        <end position="426"/>
    </location>
</feature>
<dbReference type="SUPFAM" id="SSF53335">
    <property type="entry name" value="S-adenosyl-L-methionine-dependent methyltransferases"/>
    <property type="match status" value="1"/>
</dbReference>
<evidence type="ECO:0000256" key="21">
    <source>
        <dbReference type="RuleBase" id="RU003837"/>
    </source>
</evidence>
<dbReference type="Proteomes" id="UP000004671">
    <property type="component" value="Chromosome"/>
</dbReference>
<feature type="domain" description="PABS" evidence="22">
    <location>
        <begin position="144"/>
        <end position="380"/>
    </location>
</feature>
<evidence type="ECO:0000256" key="16">
    <source>
        <dbReference type="ARBA" id="ARBA00061583"/>
    </source>
</evidence>
<dbReference type="InterPro" id="IPR042286">
    <property type="entry name" value="AdoMetDC_C"/>
</dbReference>
<dbReference type="OrthoDB" id="9793120at2"/>
<reference evidence="23 26" key="2">
    <citation type="submission" date="2016-11" db="EMBL/GenBank/DDBJ databases">
        <title>Genomic analysis of Caldithrix abyssi and proposal of a novel bacterial phylum Caldithrichaeota.</title>
        <authorList>
            <person name="Kublanov I."/>
            <person name="Sigalova O."/>
            <person name="Gavrilov S."/>
            <person name="Lebedinsky A."/>
            <person name="Ivanova N."/>
            <person name="Daum C."/>
            <person name="Reddy T."/>
            <person name="Klenk H.P."/>
            <person name="Goker M."/>
            <person name="Reva O."/>
            <person name="Miroshnichenko M."/>
            <person name="Kyprides N."/>
            <person name="Woyke T."/>
            <person name="Gelfand M."/>
        </authorList>
    </citation>
    <scope>NUCLEOTIDE SEQUENCE [LARGE SCALE GENOMIC DNA]</scope>
    <source>
        <strain evidence="23 26">LF13</strain>
    </source>
</reference>
<dbReference type="HOGENOM" id="CLU_048650_1_0_0"/>
<dbReference type="GO" id="GO:0004766">
    <property type="term" value="F:spermidine synthase activity"/>
    <property type="evidence" value="ECO:0007669"/>
    <property type="project" value="UniProtKB-UniRule"/>
</dbReference>
<dbReference type="SUPFAM" id="SSF56276">
    <property type="entry name" value="S-adenosylmethionine decarboxylase"/>
    <property type="match status" value="1"/>
</dbReference>
<feature type="binding site" evidence="17">
    <location>
        <begin position="298"/>
        <end position="301"/>
    </location>
    <ligand>
        <name>spermidine</name>
        <dbReference type="ChEBI" id="CHEBI:57834"/>
    </ligand>
</feature>
<dbReference type="InterPro" id="IPR016067">
    <property type="entry name" value="S-AdoMet_deCO2ase_core"/>
</dbReference>
<dbReference type="EC" id="4.1.1.50" evidence="18"/>
<feature type="active site" description="Schiff-base intermediate with substrate; via pyruvic acid" evidence="18">
    <location>
        <position position="63"/>
    </location>
</feature>
<keyword evidence="5 18" id="KW-0949">S-adenosyl-L-methionine</keyword>
<evidence type="ECO:0000256" key="2">
    <source>
        <dbReference type="ARBA" id="ARBA00007867"/>
    </source>
</evidence>
<keyword evidence="6 18" id="KW-0210">Decarboxylase</keyword>
<evidence type="ECO:0000256" key="12">
    <source>
        <dbReference type="ARBA" id="ARBA00023270"/>
    </source>
</evidence>
<dbReference type="InParanoid" id="H1XQY3"/>
<dbReference type="FunFam" id="3.30.360.110:FF:000001">
    <property type="entry name" value="S-adenosylmethionine decarboxylase proenzyme"/>
    <property type="match status" value="1"/>
</dbReference>
<dbReference type="AlphaFoldDB" id="H1XQY3"/>
<dbReference type="Pfam" id="PF02675">
    <property type="entry name" value="AdoMet_dc"/>
    <property type="match status" value="1"/>
</dbReference>
<dbReference type="HAMAP" id="MF_00464">
    <property type="entry name" value="AdoMetDC_1"/>
    <property type="match status" value="1"/>
</dbReference>
<evidence type="ECO:0000256" key="1">
    <source>
        <dbReference type="ARBA" id="ARBA00004911"/>
    </source>
</evidence>
<dbReference type="NCBIfam" id="TIGR03330">
    <property type="entry name" value="SAM_DCase_Bsu"/>
    <property type="match status" value="1"/>
</dbReference>
<feature type="binding site" evidence="17">
    <location>
        <position position="305"/>
    </location>
    <ligand>
        <name>S-methyl-5'-thioadenosine</name>
        <dbReference type="ChEBI" id="CHEBI:17509"/>
    </ligand>
</feature>
<comment type="similarity">
    <text evidence="16 18">Belongs to the prokaryotic AdoMetDC family. Type 1 subfamily.</text>
</comment>
<proteinExistence type="inferred from homology"/>
<dbReference type="NCBIfam" id="TIGR00417">
    <property type="entry name" value="speE"/>
    <property type="match status" value="1"/>
</dbReference>
<evidence type="ECO:0000313" key="26">
    <source>
        <dbReference type="Proteomes" id="UP000183868"/>
    </source>
</evidence>
<feature type="binding site" evidence="17">
    <location>
        <position position="204"/>
    </location>
    <ligand>
        <name>spermidine</name>
        <dbReference type="ChEBI" id="CHEBI:57834"/>
    </ligand>
</feature>
<comment type="similarity">
    <text evidence="2 17 20">Belongs to the spermidine/spermine synthase family.</text>
</comment>
<feature type="binding site" evidence="17">
    <location>
        <position position="173"/>
    </location>
    <ligand>
        <name>S-methyl-5'-thioadenosine</name>
        <dbReference type="ChEBI" id="CHEBI:17509"/>
    </ligand>
</feature>
<evidence type="ECO:0000256" key="4">
    <source>
        <dbReference type="ARBA" id="ARBA00022679"/>
    </source>
</evidence>
<name>H1XQY3_CALAY</name>
<evidence type="ECO:0000256" key="20">
    <source>
        <dbReference type="RuleBase" id="RU003836"/>
    </source>
</evidence>
<protein>
    <recommendedName>
        <fullName evidence="18">S-adenosylmethionine decarboxylase proenzyme</fullName>
        <shortName evidence="18">AdoMetDC</shortName>
        <shortName evidence="18">SAMDC</shortName>
        <ecNumber evidence="18">4.1.1.50</ecNumber>
    </recommendedName>
    <component>
        <recommendedName>
            <fullName evidence="18">S-adenosylmethionine decarboxylase beta chain</fullName>
        </recommendedName>
    </component>
    <component>
        <recommendedName>
            <fullName evidence="18">S-adenosylmethionine decarboxylase alpha chain</fullName>
        </recommendedName>
    </component>
</protein>
<feature type="site" description="Cleavage (non-hydrolytic); by autolysis" evidence="18">
    <location>
        <begin position="62"/>
        <end position="63"/>
    </location>
</feature>
<dbReference type="InterPro" id="IPR037163">
    <property type="entry name" value="Spermidine_synt_N_sf"/>
</dbReference>
<dbReference type="PANTHER" id="PTHR11558:SF11">
    <property type="entry name" value="SPERMIDINE SYNTHASE"/>
    <property type="match status" value="1"/>
</dbReference>
<comment type="PTM">
    <text evidence="18">Is synthesized initially as an inactive proenzyme. Formation of the active enzyme involves a self-maturation process in which the active site pyruvoyl group is generated from an internal serine residue via an autocatalytic post-translational modification. Two non-identical subunits are generated from the proenzyme in this reaction, and the pyruvate is formed at the N-terminus of the alpha chain, which is derived from the carboxyl end of the proenzyme. The post-translation cleavage follows an unusual pathway, termed non-hydrolytic serinolysis, in which the side chain hydroxyl group of the serine supplies its oxygen atom to form the C-terminus of the beta chain, while the remainder of the serine residue undergoes an oxidative deamination to produce ammonia and the pyruvoyl group blocking the N-terminus of the alpha chain.</text>
</comment>
<dbReference type="Gene3D" id="3.40.50.150">
    <property type="entry name" value="Vaccinia Virus protein VP39"/>
    <property type="match status" value="1"/>
</dbReference>
<feature type="binding site" evidence="17">
    <location>
        <position position="248"/>
    </location>
    <ligand>
        <name>S-methyl-5'-thioadenosine</name>
        <dbReference type="ChEBI" id="CHEBI:17509"/>
    </ligand>
</feature>
<feature type="binding site" evidence="17">
    <location>
        <begin position="279"/>
        <end position="280"/>
    </location>
    <ligand>
        <name>S-methyl-5'-thioadenosine</name>
        <dbReference type="ChEBI" id="CHEBI:17509"/>
    </ligand>
</feature>
<feature type="binding site" evidence="17">
    <location>
        <position position="228"/>
    </location>
    <ligand>
        <name>spermidine</name>
        <dbReference type="ChEBI" id="CHEBI:57834"/>
    </ligand>
</feature>
<comment type="cofactor">
    <cofactor evidence="18">
        <name>pyruvate</name>
        <dbReference type="ChEBI" id="CHEBI:15361"/>
    </cofactor>
    <text evidence="18">Binds 1 pyruvoyl group covalently per subunit.</text>
</comment>
<dbReference type="PaxDb" id="880073-Calab_0432"/>
<dbReference type="InterPro" id="IPR001045">
    <property type="entry name" value="Spermi_synthase"/>
</dbReference>
<evidence type="ECO:0000256" key="9">
    <source>
        <dbReference type="ARBA" id="ARBA00023115"/>
    </source>
</evidence>
<feature type="active site" description="Proton acceptor" evidence="17 19">
    <location>
        <position position="298"/>
    </location>
</feature>
<dbReference type="GO" id="GO:0004014">
    <property type="term" value="F:adenosylmethionine decarboxylase activity"/>
    <property type="evidence" value="ECO:0007669"/>
    <property type="project" value="UniProtKB-UniRule"/>
</dbReference>
<keyword evidence="8 18" id="KW-0745">Spermidine biosynthesis</keyword>
<evidence type="ECO:0000256" key="11">
    <source>
        <dbReference type="ARBA" id="ARBA00023239"/>
    </source>
</evidence>
<dbReference type="UniPathway" id="UPA00248">
    <property type="reaction ID" value="UER00314"/>
</dbReference>
<dbReference type="KEGG" id="caby:Cabys_3243"/>
<dbReference type="InterPro" id="IPR035246">
    <property type="entry name" value="Spermidine_synt_N"/>
</dbReference>
<dbReference type="InterPro" id="IPR042284">
    <property type="entry name" value="AdoMetDC_N"/>
</dbReference>
<dbReference type="RefSeq" id="WP_006926994.1">
    <property type="nucleotide sequence ID" value="NZ_CM001402.1"/>
</dbReference>
<dbReference type="InterPro" id="IPR030373">
    <property type="entry name" value="PABS_CS"/>
</dbReference>